<dbReference type="InterPro" id="IPR050638">
    <property type="entry name" value="AA-Vitamin_Transporters"/>
</dbReference>
<feature type="transmembrane region" description="Helical" evidence="5">
    <location>
        <begin position="15"/>
        <end position="36"/>
    </location>
</feature>
<dbReference type="PANTHER" id="PTHR32322:SF2">
    <property type="entry name" value="EAMA DOMAIN-CONTAINING PROTEIN"/>
    <property type="match status" value="1"/>
</dbReference>
<dbReference type="EMBL" id="MLJW01000148">
    <property type="protein sequence ID" value="OIQ96456.1"/>
    <property type="molecule type" value="Genomic_DNA"/>
</dbReference>
<proteinExistence type="predicted"/>
<evidence type="ECO:0000256" key="5">
    <source>
        <dbReference type="SAM" id="Phobius"/>
    </source>
</evidence>
<sequence>MSLAKSSPSSAPASAVRIAMVGTIFSFVWSSAFIAGKVGMTSTGPLTLLSLRFLLAGLLLAVLGRILAAPITAPRFNRTAVLAALAAGLLTNAVYLGLTYTGMRTVPAGLTAILVSTSPLLASPFAALWLKEPFGWRGALGLAAGFAGVVWIMGGRATSAPADMTGVMLILIGTVALAASTLLNRRAVTHLDPRSIAMIQLPVSGLALLPLAWWREGLAIRPDMAFFGSLFYQAAVVSIGTTLMLLWLVRHGGAARASGFHLLNPAFGTLLAATILGEAVPASDLLGVVPIVAGLALVLWPGQLKNAGS</sequence>
<dbReference type="PANTHER" id="PTHR32322">
    <property type="entry name" value="INNER MEMBRANE TRANSPORTER"/>
    <property type="match status" value="1"/>
</dbReference>
<protein>
    <submittedName>
        <fullName evidence="7">Putative DMT superfamily transporter inner membrane protein</fullName>
    </submittedName>
</protein>
<reference evidence="7" key="1">
    <citation type="submission" date="2016-10" db="EMBL/GenBank/DDBJ databases">
        <title>Sequence of Gallionella enrichment culture.</title>
        <authorList>
            <person name="Poehlein A."/>
            <person name="Muehling M."/>
            <person name="Daniel R."/>
        </authorList>
    </citation>
    <scope>NUCLEOTIDE SEQUENCE</scope>
</reference>
<dbReference type="InterPro" id="IPR000620">
    <property type="entry name" value="EamA_dom"/>
</dbReference>
<feature type="transmembrane region" description="Helical" evidence="5">
    <location>
        <begin position="48"/>
        <end position="68"/>
    </location>
</feature>
<evidence type="ECO:0000256" key="1">
    <source>
        <dbReference type="ARBA" id="ARBA00004141"/>
    </source>
</evidence>
<keyword evidence="4 5" id="KW-0472">Membrane</keyword>
<feature type="transmembrane region" description="Helical" evidence="5">
    <location>
        <begin position="285"/>
        <end position="302"/>
    </location>
</feature>
<name>A0A1J5RJW8_9ZZZZ</name>
<dbReference type="AlphaFoldDB" id="A0A1J5RJW8"/>
<feature type="transmembrane region" description="Helical" evidence="5">
    <location>
        <begin position="226"/>
        <end position="248"/>
    </location>
</feature>
<evidence type="ECO:0000256" key="3">
    <source>
        <dbReference type="ARBA" id="ARBA00022989"/>
    </source>
</evidence>
<feature type="transmembrane region" description="Helical" evidence="5">
    <location>
        <begin position="134"/>
        <end position="153"/>
    </location>
</feature>
<feature type="domain" description="EamA" evidence="6">
    <location>
        <begin position="22"/>
        <end position="153"/>
    </location>
</feature>
<feature type="transmembrane region" description="Helical" evidence="5">
    <location>
        <begin position="165"/>
        <end position="183"/>
    </location>
</feature>
<comment type="subcellular location">
    <subcellularLocation>
        <location evidence="1">Membrane</location>
        <topology evidence="1">Multi-pass membrane protein</topology>
    </subcellularLocation>
</comment>
<feature type="transmembrane region" description="Helical" evidence="5">
    <location>
        <begin position="106"/>
        <end position="127"/>
    </location>
</feature>
<organism evidence="7">
    <name type="scientific">mine drainage metagenome</name>
    <dbReference type="NCBI Taxonomy" id="410659"/>
    <lineage>
        <taxon>unclassified sequences</taxon>
        <taxon>metagenomes</taxon>
        <taxon>ecological metagenomes</taxon>
    </lineage>
</organism>
<feature type="transmembrane region" description="Helical" evidence="5">
    <location>
        <begin position="260"/>
        <end position="279"/>
    </location>
</feature>
<dbReference type="InterPro" id="IPR037185">
    <property type="entry name" value="EmrE-like"/>
</dbReference>
<dbReference type="Pfam" id="PF00892">
    <property type="entry name" value="EamA"/>
    <property type="match status" value="2"/>
</dbReference>
<dbReference type="SUPFAM" id="SSF103481">
    <property type="entry name" value="Multidrug resistance efflux transporter EmrE"/>
    <property type="match status" value="2"/>
</dbReference>
<evidence type="ECO:0000256" key="4">
    <source>
        <dbReference type="ARBA" id="ARBA00023136"/>
    </source>
</evidence>
<gene>
    <name evidence="7" type="ORF">GALL_214970</name>
</gene>
<keyword evidence="3 5" id="KW-1133">Transmembrane helix</keyword>
<evidence type="ECO:0000256" key="2">
    <source>
        <dbReference type="ARBA" id="ARBA00022692"/>
    </source>
</evidence>
<feature type="transmembrane region" description="Helical" evidence="5">
    <location>
        <begin position="195"/>
        <end position="214"/>
    </location>
</feature>
<feature type="transmembrane region" description="Helical" evidence="5">
    <location>
        <begin position="80"/>
        <end position="100"/>
    </location>
</feature>
<evidence type="ECO:0000259" key="6">
    <source>
        <dbReference type="Pfam" id="PF00892"/>
    </source>
</evidence>
<evidence type="ECO:0000313" key="7">
    <source>
        <dbReference type="EMBL" id="OIQ96456.1"/>
    </source>
</evidence>
<feature type="domain" description="EamA" evidence="6">
    <location>
        <begin position="165"/>
        <end position="299"/>
    </location>
</feature>
<dbReference type="GO" id="GO:0016020">
    <property type="term" value="C:membrane"/>
    <property type="evidence" value="ECO:0007669"/>
    <property type="project" value="UniProtKB-SubCell"/>
</dbReference>
<comment type="caution">
    <text evidence="7">The sequence shown here is derived from an EMBL/GenBank/DDBJ whole genome shotgun (WGS) entry which is preliminary data.</text>
</comment>
<keyword evidence="2 5" id="KW-0812">Transmembrane</keyword>
<accession>A0A1J5RJW8</accession>